<organism evidence="1 2">
    <name type="scientific">Periplaneta americana</name>
    <name type="common">American cockroach</name>
    <name type="synonym">Blatta americana</name>
    <dbReference type="NCBI Taxonomy" id="6978"/>
    <lineage>
        <taxon>Eukaryota</taxon>
        <taxon>Metazoa</taxon>
        <taxon>Ecdysozoa</taxon>
        <taxon>Arthropoda</taxon>
        <taxon>Hexapoda</taxon>
        <taxon>Insecta</taxon>
        <taxon>Pterygota</taxon>
        <taxon>Neoptera</taxon>
        <taxon>Polyneoptera</taxon>
        <taxon>Dictyoptera</taxon>
        <taxon>Blattodea</taxon>
        <taxon>Blattoidea</taxon>
        <taxon>Blattidae</taxon>
        <taxon>Blattinae</taxon>
        <taxon>Periplaneta</taxon>
    </lineage>
</organism>
<name>A0ABQ8SGA2_PERAM</name>
<gene>
    <name evidence="1" type="ORF">ANN_15395</name>
</gene>
<proteinExistence type="predicted"/>
<dbReference type="PANTHER" id="PTHR47326:SF1">
    <property type="entry name" value="HTH PSQ-TYPE DOMAIN-CONTAINING PROTEIN"/>
    <property type="match status" value="1"/>
</dbReference>
<protein>
    <submittedName>
        <fullName evidence="1">Uncharacterized protein</fullName>
    </submittedName>
</protein>
<sequence length="75" mass="8853">MTLLSIGRQERGYLKTIVYVTPLEIVNELTERIFTAFDTIRAERGILQRVRRNIVCRCTLCNEVGGRHFEYLLYM</sequence>
<dbReference type="Proteomes" id="UP001148838">
    <property type="component" value="Unassembled WGS sequence"/>
</dbReference>
<dbReference type="EMBL" id="JAJSOF020000027">
    <property type="protein sequence ID" value="KAJ4433138.1"/>
    <property type="molecule type" value="Genomic_DNA"/>
</dbReference>
<keyword evidence="2" id="KW-1185">Reference proteome</keyword>
<dbReference type="PANTHER" id="PTHR47326">
    <property type="entry name" value="TRANSPOSABLE ELEMENT TC3 TRANSPOSASE-LIKE PROTEIN"/>
    <property type="match status" value="1"/>
</dbReference>
<evidence type="ECO:0000313" key="2">
    <source>
        <dbReference type="Proteomes" id="UP001148838"/>
    </source>
</evidence>
<accession>A0ABQ8SGA2</accession>
<evidence type="ECO:0000313" key="1">
    <source>
        <dbReference type="EMBL" id="KAJ4433138.1"/>
    </source>
</evidence>
<reference evidence="1 2" key="1">
    <citation type="journal article" date="2022" name="Allergy">
        <title>Genome assembly and annotation of Periplaneta americana reveal a comprehensive cockroach allergen profile.</title>
        <authorList>
            <person name="Wang L."/>
            <person name="Xiong Q."/>
            <person name="Saelim N."/>
            <person name="Wang L."/>
            <person name="Nong W."/>
            <person name="Wan A.T."/>
            <person name="Shi M."/>
            <person name="Liu X."/>
            <person name="Cao Q."/>
            <person name="Hui J.H.L."/>
            <person name="Sookrung N."/>
            <person name="Leung T.F."/>
            <person name="Tungtrongchitr A."/>
            <person name="Tsui S.K.W."/>
        </authorList>
    </citation>
    <scope>NUCLEOTIDE SEQUENCE [LARGE SCALE GENOMIC DNA]</scope>
    <source>
        <strain evidence="1">PWHHKU_190912</strain>
    </source>
</reference>
<comment type="caution">
    <text evidence="1">The sequence shown here is derived from an EMBL/GenBank/DDBJ whole genome shotgun (WGS) entry which is preliminary data.</text>
</comment>